<dbReference type="EMBL" id="CATWFT010000004">
    <property type="protein sequence ID" value="CAJ0723285.1"/>
    <property type="molecule type" value="Genomic_DNA"/>
</dbReference>
<sequence>MTQHFVAKALNPITLDTADTEQKAVLDAAQQAVGFIPNMYANMVNVPGVLSTYLHGYAAFRQKSGFSPAEQEVVFLAISQFNGCNYCTAAHSMLADKMSGVPAPVLAAIRAHQSIPDAKLQALYSFAQEMVKAGGKPSQSTGEAFLAAGYTENHALQVVLACAVKTLSNYSNHLFQTEVDDKFAAYKVG</sequence>
<dbReference type="InterPro" id="IPR003779">
    <property type="entry name" value="CMD-like"/>
</dbReference>
<evidence type="ECO:0000313" key="3">
    <source>
        <dbReference type="Proteomes" id="UP001189303"/>
    </source>
</evidence>
<feature type="domain" description="Carboxymuconolactone decarboxylase-like" evidence="1">
    <location>
        <begin position="56"/>
        <end position="118"/>
    </location>
</feature>
<dbReference type="NCBIfam" id="TIGR00778">
    <property type="entry name" value="ahpD_dom"/>
    <property type="match status" value="1"/>
</dbReference>
<protein>
    <recommendedName>
        <fullName evidence="1">Carboxymuconolactone decarboxylase-like domain-containing protein</fullName>
    </recommendedName>
</protein>
<accession>A0ABM9IME6</accession>
<dbReference type="Pfam" id="PF02627">
    <property type="entry name" value="CMD"/>
    <property type="match status" value="1"/>
</dbReference>
<proteinExistence type="predicted"/>
<evidence type="ECO:0000259" key="1">
    <source>
        <dbReference type="Pfam" id="PF02627"/>
    </source>
</evidence>
<dbReference type="RefSeq" id="WP_316886804.1">
    <property type="nucleotide sequence ID" value="NZ_CATWFT010000004.1"/>
</dbReference>
<keyword evidence="3" id="KW-1185">Reference proteome</keyword>
<evidence type="ECO:0000313" key="2">
    <source>
        <dbReference type="EMBL" id="CAJ0723285.1"/>
    </source>
</evidence>
<gene>
    <name evidence="2" type="ORF">R38712_01833</name>
</gene>
<dbReference type="PANTHER" id="PTHR35446:SF3">
    <property type="entry name" value="CMD DOMAIN-CONTAINING PROTEIN"/>
    <property type="match status" value="1"/>
</dbReference>
<dbReference type="InterPro" id="IPR029032">
    <property type="entry name" value="AhpD-like"/>
</dbReference>
<dbReference type="InterPro" id="IPR004675">
    <property type="entry name" value="AhpD_core"/>
</dbReference>
<name>A0ABM9IME6_RALPI</name>
<dbReference type="PANTHER" id="PTHR35446">
    <property type="entry name" value="SI:CH211-175M2.5"/>
    <property type="match status" value="1"/>
</dbReference>
<dbReference type="Proteomes" id="UP001189303">
    <property type="component" value="Unassembled WGS sequence"/>
</dbReference>
<organism evidence="2 3">
    <name type="scientific">Ralstonia pickettii</name>
    <name type="common">Burkholderia pickettii</name>
    <dbReference type="NCBI Taxonomy" id="329"/>
    <lineage>
        <taxon>Bacteria</taxon>
        <taxon>Pseudomonadati</taxon>
        <taxon>Pseudomonadota</taxon>
        <taxon>Betaproteobacteria</taxon>
        <taxon>Burkholderiales</taxon>
        <taxon>Burkholderiaceae</taxon>
        <taxon>Ralstonia</taxon>
    </lineage>
</organism>
<comment type="caution">
    <text evidence="2">The sequence shown here is derived from an EMBL/GenBank/DDBJ whole genome shotgun (WGS) entry which is preliminary data.</text>
</comment>
<reference evidence="2 3" key="1">
    <citation type="submission" date="2023-07" db="EMBL/GenBank/DDBJ databases">
        <authorList>
            <person name="Peeters C."/>
        </authorList>
    </citation>
    <scope>NUCLEOTIDE SEQUENCE [LARGE SCALE GENOMIC DNA]</scope>
    <source>
        <strain evidence="2 3">R-38712</strain>
    </source>
</reference>
<dbReference type="Gene3D" id="1.20.1290.10">
    <property type="entry name" value="AhpD-like"/>
    <property type="match status" value="1"/>
</dbReference>
<dbReference type="SUPFAM" id="SSF69118">
    <property type="entry name" value="AhpD-like"/>
    <property type="match status" value="1"/>
</dbReference>